<organism evidence="1 2">
    <name type="scientific">Nocardia nova SH22a</name>
    <dbReference type="NCBI Taxonomy" id="1415166"/>
    <lineage>
        <taxon>Bacteria</taxon>
        <taxon>Bacillati</taxon>
        <taxon>Actinomycetota</taxon>
        <taxon>Actinomycetes</taxon>
        <taxon>Mycobacteriales</taxon>
        <taxon>Nocardiaceae</taxon>
        <taxon>Nocardia</taxon>
    </lineage>
</organism>
<dbReference type="STRING" id="1415166.NONO_c71190"/>
<dbReference type="KEGG" id="nno:NONO_c71190"/>
<dbReference type="OrthoDB" id="3352146at2"/>
<dbReference type="Proteomes" id="UP000019150">
    <property type="component" value="Chromosome"/>
</dbReference>
<dbReference type="EMBL" id="CP006850">
    <property type="protein sequence ID" value="AHH21880.1"/>
    <property type="molecule type" value="Genomic_DNA"/>
</dbReference>
<reference evidence="1 2" key="1">
    <citation type="journal article" date="2014" name="Appl. Environ. Microbiol.">
        <title>Insights into the Microbial Degradation of Rubber and Gutta-Percha by Analysis of the Complete Genome of Nocardia nova SH22a.</title>
        <authorList>
            <person name="Luo Q."/>
            <person name="Hiessl S."/>
            <person name="Poehlein A."/>
            <person name="Daniel R."/>
            <person name="Steinbuchel A."/>
        </authorList>
    </citation>
    <scope>NUCLEOTIDE SEQUENCE [LARGE SCALE GENOMIC DNA]</scope>
    <source>
        <strain evidence="1">SH22a</strain>
    </source>
</reference>
<sequence>MESLPPKHLLLEACRGLAIDGHLVLKCACRLSELHELRLNAAPGSTLDIDRDRAQLVSDIDRWVADELPRAHGSARMHTETVGTVIDRLAQFSALAYLTLTWEPEWVVRDAWRRLSDLAVAYDDLAGEVTAGLCRLPDLSGHHEYE</sequence>
<keyword evidence="2" id="KW-1185">Reference proteome</keyword>
<gene>
    <name evidence="1" type="ORF">NONO_c71190</name>
</gene>
<name>W5TRB1_9NOCA</name>
<protein>
    <recommendedName>
        <fullName evidence="3">DUF4254 domain-containing protein</fullName>
    </recommendedName>
</protein>
<dbReference type="InterPro" id="IPR025350">
    <property type="entry name" value="DUF4254"/>
</dbReference>
<proteinExistence type="predicted"/>
<dbReference type="HOGENOM" id="CLU_107584_0_0_11"/>
<evidence type="ECO:0000313" key="2">
    <source>
        <dbReference type="Proteomes" id="UP000019150"/>
    </source>
</evidence>
<evidence type="ECO:0000313" key="1">
    <source>
        <dbReference type="EMBL" id="AHH21880.1"/>
    </source>
</evidence>
<dbReference type="AlphaFoldDB" id="W5TRB1"/>
<accession>W5TRB1</accession>
<evidence type="ECO:0008006" key="3">
    <source>
        <dbReference type="Google" id="ProtNLM"/>
    </source>
</evidence>
<dbReference type="Pfam" id="PF14063">
    <property type="entry name" value="DUF4254"/>
    <property type="match status" value="1"/>
</dbReference>
<dbReference type="eggNOG" id="ENOG5032958">
    <property type="taxonomic scope" value="Bacteria"/>
</dbReference>
<dbReference type="RefSeq" id="WP_081769839.1">
    <property type="nucleotide sequence ID" value="NZ_CP006850.1"/>
</dbReference>
<dbReference type="PATRIC" id="fig|1415166.3.peg.7307"/>